<dbReference type="SUPFAM" id="SSF55961">
    <property type="entry name" value="Bet v1-like"/>
    <property type="match status" value="1"/>
</dbReference>
<dbReference type="PANTHER" id="PTHR43619">
    <property type="entry name" value="S-ADENOSYL-L-METHIONINE-DEPENDENT METHYLTRANSFERASE YKTD-RELATED"/>
    <property type="match status" value="1"/>
</dbReference>
<name>A0A0M0JVG6_9EUKA</name>
<dbReference type="OrthoDB" id="426882at2759"/>
<comment type="caution">
    <text evidence="3">The sequence shown here is derived from an EMBL/GenBank/DDBJ whole genome shotgun (WGS) entry which is preliminary data.</text>
</comment>
<sequence>MALKLEVNPQAAAALLVAPEDANMPAASQGPFGKGGALEWLGKVFDKVGEDVLTVLHLWDDKAVQDSSKNLQVLWSRAVLAKNGELPDDVAYDLLPRSTRHVVKAGLFDGVSGWLEWVAARTHFLNQGCDAFLSSPACAGGKDCQVVIFGAGFDTRSIRYQREGLRFFEVDLPSTIEAKRVVQERYRDEVDPNVRLPTRVGFDLNGCERTSLLDLLEREHGLRRDVPTLFISEAVMFYVKPKAIANLYGEIFQFGQQAEAMYCFTDSMRPFVQGPFSDEIMRFMDAQSVDVLSHTARWSGAVQFMHAVARTPGTAGRPTSLAEHVRARVEAPVNSYAPERCTRQPSETPSFSDAWYALAYSSELRPKTPYSTRLFGEPLTLELAADGKKLSAVSAIDGTEYVAVNHQDLAYVWRGDPAKADVTTLPTHPTPEQTHAVETILDYGVDYKYIVENNLDTPHLYWLHDGSIPPIESLGCNRDNIAKIGLRFFTDDVGIGHIGKTSKKVTKVVRFDAPNIVRHGGVSGFSEEFNIIPLGPQRTRVLLRQRFPKGPILTTLLQIPGTAALLQFLVRQWNFQIGLEDYSVMQGQAHNIDDLGAVNWHGKSTGDDLIVKYWKWVFAARENDGFASEYYTRWDGSTLDAARCLAVQPIPVPIPSHGSEKQFARADGEHGVRAAYLQSAPIADYPPINHNGFTTSESQLESLRKALPSPTAFGATIAGLTGGLSLANAAANAAQSFP</sequence>
<evidence type="ECO:0000256" key="2">
    <source>
        <dbReference type="ARBA" id="ARBA00022679"/>
    </source>
</evidence>
<dbReference type="Pfam" id="PF04072">
    <property type="entry name" value="LCM"/>
    <property type="match status" value="1"/>
</dbReference>
<gene>
    <name evidence="3" type="ORF">Ctob_002357</name>
</gene>
<dbReference type="Proteomes" id="UP000037460">
    <property type="component" value="Unassembled WGS sequence"/>
</dbReference>
<dbReference type="AlphaFoldDB" id="A0A0M0JVG6"/>
<evidence type="ECO:0000313" key="3">
    <source>
        <dbReference type="EMBL" id="KOO30337.1"/>
    </source>
</evidence>
<dbReference type="EMBL" id="JWZX01002246">
    <property type="protein sequence ID" value="KOO30337.1"/>
    <property type="molecule type" value="Genomic_DNA"/>
</dbReference>
<keyword evidence="2" id="KW-0808">Transferase</keyword>
<reference evidence="4" key="1">
    <citation type="journal article" date="2015" name="PLoS Genet.">
        <title>Genome Sequence and Transcriptome Analyses of Chrysochromulina tobin: Metabolic Tools for Enhanced Algal Fitness in the Prominent Order Prymnesiales (Haptophyceae).</title>
        <authorList>
            <person name="Hovde B.T."/>
            <person name="Deodato C.R."/>
            <person name="Hunsperger H.M."/>
            <person name="Ryken S.A."/>
            <person name="Yost W."/>
            <person name="Jha R.K."/>
            <person name="Patterson J."/>
            <person name="Monnat R.J. Jr."/>
            <person name="Barlow S.B."/>
            <person name="Starkenburg S.R."/>
            <person name="Cattolico R.A."/>
        </authorList>
    </citation>
    <scope>NUCLEOTIDE SEQUENCE</scope>
    <source>
        <strain evidence="4">CCMP291</strain>
    </source>
</reference>
<accession>A0A0M0JVG6</accession>
<evidence type="ECO:0000313" key="4">
    <source>
        <dbReference type="Proteomes" id="UP000037460"/>
    </source>
</evidence>
<protein>
    <submittedName>
        <fullName evidence="3">Rieske iron-sulfur protein 2fe-2s subunit</fullName>
    </submittedName>
</protein>
<proteinExistence type="predicted"/>
<keyword evidence="1" id="KW-0489">Methyltransferase</keyword>
<organism evidence="3 4">
    <name type="scientific">Chrysochromulina tobinii</name>
    <dbReference type="NCBI Taxonomy" id="1460289"/>
    <lineage>
        <taxon>Eukaryota</taxon>
        <taxon>Haptista</taxon>
        <taxon>Haptophyta</taxon>
        <taxon>Prymnesiophyceae</taxon>
        <taxon>Prymnesiales</taxon>
        <taxon>Chrysochromulinaceae</taxon>
        <taxon>Chrysochromulina</taxon>
    </lineage>
</organism>
<dbReference type="PANTHER" id="PTHR43619:SF2">
    <property type="entry name" value="S-ADENOSYL-L-METHIONINE-DEPENDENT METHYLTRANSFERASES SUPERFAMILY PROTEIN"/>
    <property type="match status" value="1"/>
</dbReference>
<dbReference type="SUPFAM" id="SSF53335">
    <property type="entry name" value="S-adenosyl-L-methionine-dependent methyltransferases"/>
    <property type="match status" value="1"/>
</dbReference>
<dbReference type="InterPro" id="IPR007213">
    <property type="entry name" value="Ppm1/Ppm2/Tcmp"/>
</dbReference>
<dbReference type="GO" id="GO:0032259">
    <property type="term" value="P:methylation"/>
    <property type="evidence" value="ECO:0007669"/>
    <property type="project" value="UniProtKB-KW"/>
</dbReference>
<dbReference type="Gene3D" id="3.40.50.150">
    <property type="entry name" value="Vaccinia Virus protein VP39"/>
    <property type="match status" value="1"/>
</dbReference>
<dbReference type="GO" id="GO:0008168">
    <property type="term" value="F:methyltransferase activity"/>
    <property type="evidence" value="ECO:0007669"/>
    <property type="project" value="UniProtKB-KW"/>
</dbReference>
<evidence type="ECO:0000256" key="1">
    <source>
        <dbReference type="ARBA" id="ARBA00022603"/>
    </source>
</evidence>
<keyword evidence="4" id="KW-1185">Reference proteome</keyword>
<dbReference type="InterPro" id="IPR029063">
    <property type="entry name" value="SAM-dependent_MTases_sf"/>
</dbReference>